<evidence type="ECO:0000256" key="7">
    <source>
        <dbReference type="ARBA" id="ARBA00022729"/>
    </source>
</evidence>
<dbReference type="GO" id="GO:0005789">
    <property type="term" value="C:endoplasmic reticulum membrane"/>
    <property type="evidence" value="ECO:0007669"/>
    <property type="project" value="UniProtKB-SubCell"/>
</dbReference>
<dbReference type="STRING" id="1147741.A0A0R3S3Z8"/>
<feature type="signal peptide" evidence="15">
    <location>
        <begin position="1"/>
        <end position="21"/>
    </location>
</feature>
<evidence type="ECO:0000256" key="6">
    <source>
        <dbReference type="ARBA" id="ARBA00022692"/>
    </source>
</evidence>
<keyword evidence="10 14" id="KW-1133">Transmembrane helix</keyword>
<evidence type="ECO:0000313" key="17">
    <source>
        <dbReference type="WBParaSite" id="EEL_0000950201-mRNA-1"/>
    </source>
</evidence>
<keyword evidence="4" id="KW-0813">Transport</keyword>
<dbReference type="GO" id="GO:0006816">
    <property type="term" value="P:calcium ion transport"/>
    <property type="evidence" value="ECO:0007669"/>
    <property type="project" value="UniProtKB-KW"/>
</dbReference>
<comment type="similarity">
    <text evidence="2">Belongs to the SARAF family.</text>
</comment>
<protein>
    <recommendedName>
        <fullName evidence="3">Store-operated calcium entry-associated regulatory factor</fullName>
    </recommendedName>
    <alternativeName>
        <fullName evidence="13">Transmembrane protein 66</fullName>
    </alternativeName>
</protein>
<dbReference type="WBParaSite" id="EEL_0000950201-mRNA-1">
    <property type="protein sequence ID" value="EEL_0000950201-mRNA-1"/>
    <property type="gene ID" value="EEL_0000950201"/>
</dbReference>
<proteinExistence type="inferred from homology"/>
<keyword evidence="9" id="KW-0106">Calcium</keyword>
<evidence type="ECO:0000256" key="13">
    <source>
        <dbReference type="ARBA" id="ARBA00031116"/>
    </source>
</evidence>
<evidence type="ECO:0000256" key="12">
    <source>
        <dbReference type="ARBA" id="ARBA00023136"/>
    </source>
</evidence>
<dbReference type="PANTHER" id="PTHR15929">
    <property type="entry name" value="STORE-OPERATED CALCIUM ENTRY-ASSOCIATED REGULATORY FACTOR"/>
    <property type="match status" value="1"/>
</dbReference>
<dbReference type="AlphaFoldDB" id="A0A0R3S3Z8"/>
<evidence type="ECO:0000256" key="3">
    <source>
        <dbReference type="ARBA" id="ARBA00016584"/>
    </source>
</evidence>
<evidence type="ECO:0000256" key="9">
    <source>
        <dbReference type="ARBA" id="ARBA00022837"/>
    </source>
</evidence>
<feature type="transmembrane region" description="Helical" evidence="14">
    <location>
        <begin position="153"/>
        <end position="176"/>
    </location>
</feature>
<reference evidence="17" key="1">
    <citation type="submission" date="2017-02" db="UniProtKB">
        <authorList>
            <consortium name="WormBaseParasite"/>
        </authorList>
    </citation>
    <scope>IDENTIFICATION</scope>
</reference>
<keyword evidence="6 14" id="KW-0812">Transmembrane</keyword>
<dbReference type="Pfam" id="PF06682">
    <property type="entry name" value="SARAF"/>
    <property type="match status" value="1"/>
</dbReference>
<sequence>MPWWCRLYVIFIIDFVNLCESSGKVRLVDVSTLTLYRDKYTTGRRSAPIPQIQCVGGSAKGKFEPRVVQCYNRGYDGIDVQWECKAEMSDQYEFGEIRVSCEGYDYANDPYILRGSCGVSVKFTFSDSHEGGSSYSKGKKVPSAPSYEKDHEFGFLTFPTVVILLLFFVVVYCSCLQPTTGDERTRRSGIRL</sequence>
<keyword evidence="5" id="KW-0109">Calcium transport</keyword>
<evidence type="ECO:0000256" key="2">
    <source>
        <dbReference type="ARBA" id="ARBA00006833"/>
    </source>
</evidence>
<keyword evidence="12 14" id="KW-0472">Membrane</keyword>
<dbReference type="GO" id="GO:2001256">
    <property type="term" value="P:regulation of store-operated calcium entry"/>
    <property type="evidence" value="ECO:0007669"/>
    <property type="project" value="InterPro"/>
</dbReference>
<keyword evidence="7 15" id="KW-0732">Signal</keyword>
<evidence type="ECO:0000256" key="1">
    <source>
        <dbReference type="ARBA" id="ARBA00004115"/>
    </source>
</evidence>
<keyword evidence="11" id="KW-0406">Ion transport</keyword>
<dbReference type="InterPro" id="IPR009567">
    <property type="entry name" value="SARAF"/>
</dbReference>
<evidence type="ECO:0000256" key="5">
    <source>
        <dbReference type="ARBA" id="ARBA00022568"/>
    </source>
</evidence>
<feature type="chain" id="PRO_5006447999" description="Store-operated calcium entry-associated regulatory factor" evidence="15">
    <location>
        <begin position="22"/>
        <end position="192"/>
    </location>
</feature>
<evidence type="ECO:0000256" key="4">
    <source>
        <dbReference type="ARBA" id="ARBA00022448"/>
    </source>
</evidence>
<keyword evidence="8" id="KW-0256">Endoplasmic reticulum</keyword>
<dbReference type="Proteomes" id="UP000050640">
    <property type="component" value="Unplaced"/>
</dbReference>
<evidence type="ECO:0000256" key="10">
    <source>
        <dbReference type="ARBA" id="ARBA00022989"/>
    </source>
</evidence>
<dbReference type="PANTHER" id="PTHR15929:SF0">
    <property type="entry name" value="STORE-OPERATED CALCIUM ENTRY-ASSOCIATED REGULATORY FACTOR"/>
    <property type="match status" value="1"/>
</dbReference>
<comment type="subcellular location">
    <subcellularLocation>
        <location evidence="1">Endoplasmic reticulum membrane</location>
        <topology evidence="1">Single-pass type I membrane protein</topology>
    </subcellularLocation>
</comment>
<organism evidence="16 17">
    <name type="scientific">Elaeophora elaphi</name>
    <dbReference type="NCBI Taxonomy" id="1147741"/>
    <lineage>
        <taxon>Eukaryota</taxon>
        <taxon>Metazoa</taxon>
        <taxon>Ecdysozoa</taxon>
        <taxon>Nematoda</taxon>
        <taxon>Chromadorea</taxon>
        <taxon>Rhabditida</taxon>
        <taxon>Spirurina</taxon>
        <taxon>Spiruromorpha</taxon>
        <taxon>Filarioidea</taxon>
        <taxon>Onchocercidae</taxon>
        <taxon>Elaeophora</taxon>
    </lineage>
</organism>
<evidence type="ECO:0000313" key="16">
    <source>
        <dbReference type="Proteomes" id="UP000050640"/>
    </source>
</evidence>
<evidence type="ECO:0000256" key="14">
    <source>
        <dbReference type="SAM" id="Phobius"/>
    </source>
</evidence>
<accession>A0A0R3S3Z8</accession>
<evidence type="ECO:0000256" key="15">
    <source>
        <dbReference type="SAM" id="SignalP"/>
    </source>
</evidence>
<evidence type="ECO:0000256" key="11">
    <source>
        <dbReference type="ARBA" id="ARBA00023065"/>
    </source>
</evidence>
<name>A0A0R3S3Z8_9BILA</name>
<keyword evidence="16" id="KW-1185">Reference proteome</keyword>
<evidence type="ECO:0000256" key="8">
    <source>
        <dbReference type="ARBA" id="ARBA00022824"/>
    </source>
</evidence>